<feature type="compositionally biased region" description="Pro residues" evidence="1">
    <location>
        <begin position="118"/>
        <end position="133"/>
    </location>
</feature>
<gene>
    <name evidence="2" type="ORF">Salat_2889000</name>
</gene>
<protein>
    <submittedName>
        <fullName evidence="2">Uncharacterized protein</fullName>
    </submittedName>
</protein>
<sequence length="195" mass="21880">MELGVGSHPGLGNYATNSRRVYSIDRPREPFPTRPIATAVDLMSRNHLRAHRRHSCQILTGDRFYLGIHRPHYILRLPWTRHIMTISKTWSPLAKSKIQPSYASDCHDSSSPRTNPVLPEPRIPVIPTKPPRLPYDDSRESVQSVDYFAKTLEAQSRGPRLGTFQTDPQGVGFIAANLCAAQLNGFCQSVCGHLL</sequence>
<evidence type="ECO:0000313" key="3">
    <source>
        <dbReference type="Proteomes" id="UP001293254"/>
    </source>
</evidence>
<feature type="region of interest" description="Disordered" evidence="1">
    <location>
        <begin position="101"/>
        <end position="137"/>
    </location>
</feature>
<organism evidence="2 3">
    <name type="scientific">Sesamum alatum</name>
    <dbReference type="NCBI Taxonomy" id="300844"/>
    <lineage>
        <taxon>Eukaryota</taxon>
        <taxon>Viridiplantae</taxon>
        <taxon>Streptophyta</taxon>
        <taxon>Embryophyta</taxon>
        <taxon>Tracheophyta</taxon>
        <taxon>Spermatophyta</taxon>
        <taxon>Magnoliopsida</taxon>
        <taxon>eudicotyledons</taxon>
        <taxon>Gunneridae</taxon>
        <taxon>Pentapetalae</taxon>
        <taxon>asterids</taxon>
        <taxon>lamiids</taxon>
        <taxon>Lamiales</taxon>
        <taxon>Pedaliaceae</taxon>
        <taxon>Sesamum</taxon>
    </lineage>
</organism>
<keyword evidence="3" id="KW-1185">Reference proteome</keyword>
<evidence type="ECO:0000313" key="2">
    <source>
        <dbReference type="EMBL" id="KAK4412420.1"/>
    </source>
</evidence>
<dbReference type="EMBL" id="JACGWO010000013">
    <property type="protein sequence ID" value="KAK4412420.1"/>
    <property type="molecule type" value="Genomic_DNA"/>
</dbReference>
<accession>A0AAE1XIB3</accession>
<comment type="caution">
    <text evidence="2">The sequence shown here is derived from an EMBL/GenBank/DDBJ whole genome shotgun (WGS) entry which is preliminary data.</text>
</comment>
<dbReference type="Proteomes" id="UP001293254">
    <property type="component" value="Unassembled WGS sequence"/>
</dbReference>
<reference evidence="2" key="2">
    <citation type="journal article" date="2024" name="Plant">
        <title>Genomic evolution and insights into agronomic trait innovations of Sesamum species.</title>
        <authorList>
            <person name="Miao H."/>
            <person name="Wang L."/>
            <person name="Qu L."/>
            <person name="Liu H."/>
            <person name="Sun Y."/>
            <person name="Le M."/>
            <person name="Wang Q."/>
            <person name="Wei S."/>
            <person name="Zheng Y."/>
            <person name="Lin W."/>
            <person name="Duan Y."/>
            <person name="Cao H."/>
            <person name="Xiong S."/>
            <person name="Wang X."/>
            <person name="Wei L."/>
            <person name="Li C."/>
            <person name="Ma Q."/>
            <person name="Ju M."/>
            <person name="Zhao R."/>
            <person name="Li G."/>
            <person name="Mu C."/>
            <person name="Tian Q."/>
            <person name="Mei H."/>
            <person name="Zhang T."/>
            <person name="Gao T."/>
            <person name="Zhang H."/>
        </authorList>
    </citation>
    <scope>NUCLEOTIDE SEQUENCE</scope>
    <source>
        <strain evidence="2">3651</strain>
    </source>
</reference>
<dbReference type="AlphaFoldDB" id="A0AAE1XIB3"/>
<evidence type="ECO:0000256" key="1">
    <source>
        <dbReference type="SAM" id="MobiDB-lite"/>
    </source>
</evidence>
<reference evidence="2" key="1">
    <citation type="submission" date="2020-06" db="EMBL/GenBank/DDBJ databases">
        <authorList>
            <person name="Li T."/>
            <person name="Hu X."/>
            <person name="Zhang T."/>
            <person name="Song X."/>
            <person name="Zhang H."/>
            <person name="Dai N."/>
            <person name="Sheng W."/>
            <person name="Hou X."/>
            <person name="Wei L."/>
        </authorList>
    </citation>
    <scope>NUCLEOTIDE SEQUENCE</scope>
    <source>
        <strain evidence="2">3651</strain>
        <tissue evidence="2">Leaf</tissue>
    </source>
</reference>
<proteinExistence type="predicted"/>
<name>A0AAE1XIB3_9LAMI</name>